<dbReference type="SMART" id="SM00108">
    <property type="entry name" value="B_lectin"/>
    <property type="match status" value="1"/>
</dbReference>
<proteinExistence type="predicted"/>
<dbReference type="Gene3D" id="2.90.10.10">
    <property type="entry name" value="Bulb-type lectin domain"/>
    <property type="match status" value="1"/>
</dbReference>
<evidence type="ECO:0000259" key="11">
    <source>
        <dbReference type="PROSITE" id="PS50026"/>
    </source>
</evidence>
<evidence type="ECO:0000256" key="6">
    <source>
        <dbReference type="ARBA" id="ARBA00047899"/>
    </source>
</evidence>
<dbReference type="EC" id="2.7.11.1" evidence="2"/>
<keyword evidence="9" id="KW-1133">Transmembrane helix</keyword>
<evidence type="ECO:0000256" key="1">
    <source>
        <dbReference type="ARBA" id="ARBA00003061"/>
    </source>
</evidence>
<evidence type="ECO:0000256" key="3">
    <source>
        <dbReference type="ARBA" id="ARBA00022729"/>
    </source>
</evidence>
<keyword evidence="5" id="KW-0325">Glycoprotein</keyword>
<dbReference type="AlphaFoldDB" id="A0A1R3KBV6"/>
<protein>
    <recommendedName>
        <fullName evidence="2">non-specific serine/threonine protein kinase</fullName>
        <ecNumber evidence="2">2.7.11.1</ecNumber>
    </recommendedName>
</protein>
<comment type="catalytic activity">
    <reaction evidence="6">
        <text>L-threonyl-[protein] + ATP = O-phospho-L-threonyl-[protein] + ADP + H(+)</text>
        <dbReference type="Rhea" id="RHEA:46608"/>
        <dbReference type="Rhea" id="RHEA-COMP:11060"/>
        <dbReference type="Rhea" id="RHEA-COMP:11605"/>
        <dbReference type="ChEBI" id="CHEBI:15378"/>
        <dbReference type="ChEBI" id="CHEBI:30013"/>
        <dbReference type="ChEBI" id="CHEBI:30616"/>
        <dbReference type="ChEBI" id="CHEBI:61977"/>
        <dbReference type="ChEBI" id="CHEBI:456216"/>
        <dbReference type="EC" id="2.7.11.1"/>
    </reaction>
</comment>
<feature type="domain" description="Apple" evidence="13">
    <location>
        <begin position="341"/>
        <end position="422"/>
    </location>
</feature>
<dbReference type="Pfam" id="PF00954">
    <property type="entry name" value="S_locus_glycop"/>
    <property type="match status" value="1"/>
</dbReference>
<comment type="caution">
    <text evidence="8">Lacks conserved residue(s) required for the propagation of feature annotation.</text>
</comment>
<feature type="domain" description="EGF-like" evidence="11">
    <location>
        <begin position="286"/>
        <end position="322"/>
    </location>
</feature>
<dbReference type="InterPro" id="IPR035446">
    <property type="entry name" value="SLSG/EP1"/>
</dbReference>
<evidence type="ECO:0000256" key="5">
    <source>
        <dbReference type="ARBA" id="ARBA00023180"/>
    </source>
</evidence>
<feature type="signal peptide" evidence="10">
    <location>
        <begin position="1"/>
        <end position="20"/>
    </location>
</feature>
<evidence type="ECO:0000259" key="12">
    <source>
        <dbReference type="PROSITE" id="PS50927"/>
    </source>
</evidence>
<dbReference type="PANTHER" id="PTHR32444:SF234">
    <property type="entry name" value="RECEPTOR-LIKE SERINE_THREONINE-PROTEIN KINASE"/>
    <property type="match status" value="1"/>
</dbReference>
<keyword evidence="9" id="KW-0472">Membrane</keyword>
<accession>A0A1R3KBV6</accession>
<dbReference type="CDD" id="cd00028">
    <property type="entry name" value="B_lectin"/>
    <property type="match status" value="1"/>
</dbReference>
<dbReference type="STRING" id="93759.A0A1R3KBV6"/>
<dbReference type="InterPro" id="IPR000858">
    <property type="entry name" value="S_locus_glycoprot_dom"/>
</dbReference>
<comment type="function">
    <text evidence="1">Involved in sporophytic self-incompatibility system (the inability of flowering plants to achieve self-fertilization).</text>
</comment>
<dbReference type="PROSITE" id="PS50927">
    <property type="entry name" value="BULB_LECTIN"/>
    <property type="match status" value="1"/>
</dbReference>
<evidence type="ECO:0000313" key="15">
    <source>
        <dbReference type="Proteomes" id="UP000187203"/>
    </source>
</evidence>
<dbReference type="GO" id="GO:0004674">
    <property type="term" value="F:protein serine/threonine kinase activity"/>
    <property type="evidence" value="ECO:0007669"/>
    <property type="project" value="UniProtKB-EC"/>
</dbReference>
<dbReference type="PANTHER" id="PTHR32444">
    <property type="entry name" value="BULB-TYPE LECTIN DOMAIN-CONTAINING PROTEIN"/>
    <property type="match status" value="1"/>
</dbReference>
<evidence type="ECO:0000259" key="13">
    <source>
        <dbReference type="PROSITE" id="PS50948"/>
    </source>
</evidence>
<dbReference type="InterPro" id="IPR000742">
    <property type="entry name" value="EGF"/>
</dbReference>
<keyword evidence="4" id="KW-1015">Disulfide bond</keyword>
<dbReference type="CDD" id="cd01098">
    <property type="entry name" value="PAN_AP_plant"/>
    <property type="match status" value="1"/>
</dbReference>
<name>A0A1R3KBV6_9ROSI</name>
<keyword evidence="15" id="KW-1185">Reference proteome</keyword>
<dbReference type="FunFam" id="2.90.10.10:FF:000001">
    <property type="entry name" value="G-type lectin S-receptor-like serine/threonine-protein kinase"/>
    <property type="match status" value="1"/>
</dbReference>
<dbReference type="SMART" id="SM00473">
    <property type="entry name" value="PAN_AP"/>
    <property type="match status" value="1"/>
</dbReference>
<keyword evidence="8" id="KW-0245">EGF-like domain</keyword>
<dbReference type="GO" id="GO:0048544">
    <property type="term" value="P:recognition of pollen"/>
    <property type="evidence" value="ECO:0007669"/>
    <property type="project" value="InterPro"/>
</dbReference>
<reference evidence="15" key="1">
    <citation type="submission" date="2013-09" db="EMBL/GenBank/DDBJ databases">
        <title>Corchorus olitorius genome sequencing.</title>
        <authorList>
            <person name="Alam M."/>
            <person name="Haque M.S."/>
            <person name="Islam M.S."/>
            <person name="Emdad E.M."/>
            <person name="Islam M.M."/>
            <person name="Ahmed B."/>
            <person name="Halim A."/>
            <person name="Hossen Q.M.M."/>
            <person name="Hossain M.Z."/>
            <person name="Ahmed R."/>
            <person name="Khan M.M."/>
            <person name="Islam R."/>
            <person name="Rashid M.M."/>
            <person name="Khan S.A."/>
            <person name="Rahman M.S."/>
            <person name="Alam M."/>
            <person name="Yahiya A.S."/>
            <person name="Khan M.S."/>
            <person name="Azam M.S."/>
            <person name="Haque T."/>
            <person name="Lashkar M.Z.H."/>
            <person name="Akhand A.I."/>
            <person name="Morshed G."/>
            <person name="Roy S."/>
            <person name="Uddin K.S."/>
            <person name="Rabeya T."/>
            <person name="Hossain A.S."/>
            <person name="Chowdhury A."/>
            <person name="Snigdha A.R."/>
            <person name="Mortoza M.S."/>
            <person name="Matin S.A."/>
            <person name="Hoque S.M.E."/>
            <person name="Islam M.K."/>
            <person name="Roy D.K."/>
            <person name="Haider R."/>
            <person name="Moosa M.M."/>
            <person name="Elias S.M."/>
            <person name="Hasan A.M."/>
            <person name="Jahan S."/>
            <person name="Shafiuddin M."/>
            <person name="Mahmood N."/>
            <person name="Shommy N.S."/>
        </authorList>
    </citation>
    <scope>NUCLEOTIDE SEQUENCE [LARGE SCALE GENOMIC DNA]</scope>
    <source>
        <strain evidence="15">cv. O-4</strain>
    </source>
</reference>
<evidence type="ECO:0000256" key="9">
    <source>
        <dbReference type="SAM" id="Phobius"/>
    </source>
</evidence>
<dbReference type="SUPFAM" id="SSF51110">
    <property type="entry name" value="alpha-D-mannose-specific plant lectins"/>
    <property type="match status" value="1"/>
</dbReference>
<evidence type="ECO:0000256" key="7">
    <source>
        <dbReference type="ARBA" id="ARBA00048679"/>
    </source>
</evidence>
<dbReference type="EMBL" id="AWUE01014243">
    <property type="protein sequence ID" value="OMP04556.1"/>
    <property type="molecule type" value="Genomic_DNA"/>
</dbReference>
<evidence type="ECO:0000256" key="10">
    <source>
        <dbReference type="SAM" id="SignalP"/>
    </source>
</evidence>
<evidence type="ECO:0000256" key="2">
    <source>
        <dbReference type="ARBA" id="ARBA00012513"/>
    </source>
</evidence>
<feature type="transmembrane region" description="Helical" evidence="9">
    <location>
        <begin position="438"/>
        <end position="460"/>
    </location>
</feature>
<evidence type="ECO:0000256" key="4">
    <source>
        <dbReference type="ARBA" id="ARBA00023157"/>
    </source>
</evidence>
<comment type="catalytic activity">
    <reaction evidence="7">
        <text>L-seryl-[protein] + ATP = O-phospho-L-seryl-[protein] + ADP + H(+)</text>
        <dbReference type="Rhea" id="RHEA:17989"/>
        <dbReference type="Rhea" id="RHEA-COMP:9863"/>
        <dbReference type="Rhea" id="RHEA-COMP:11604"/>
        <dbReference type="ChEBI" id="CHEBI:15378"/>
        <dbReference type="ChEBI" id="CHEBI:29999"/>
        <dbReference type="ChEBI" id="CHEBI:30616"/>
        <dbReference type="ChEBI" id="CHEBI:83421"/>
        <dbReference type="ChEBI" id="CHEBI:456216"/>
        <dbReference type="EC" id="2.7.11.1"/>
    </reaction>
</comment>
<dbReference type="PIRSF" id="PIRSF002686">
    <property type="entry name" value="SLG"/>
    <property type="match status" value="1"/>
</dbReference>
<keyword evidence="3 10" id="KW-0732">Signal</keyword>
<dbReference type="PROSITE" id="PS50026">
    <property type="entry name" value="EGF_3"/>
    <property type="match status" value="1"/>
</dbReference>
<dbReference type="Proteomes" id="UP000187203">
    <property type="component" value="Unassembled WGS sequence"/>
</dbReference>
<comment type="caution">
    <text evidence="14">The sequence shown here is derived from an EMBL/GenBank/DDBJ whole genome shotgun (WGS) entry which is preliminary data.</text>
</comment>
<keyword evidence="9" id="KW-0812">Transmembrane</keyword>
<dbReference type="InterPro" id="IPR036426">
    <property type="entry name" value="Bulb-type_lectin_dom_sf"/>
</dbReference>
<organism evidence="14 15">
    <name type="scientific">Corchorus olitorius</name>
    <dbReference type="NCBI Taxonomy" id="93759"/>
    <lineage>
        <taxon>Eukaryota</taxon>
        <taxon>Viridiplantae</taxon>
        <taxon>Streptophyta</taxon>
        <taxon>Embryophyta</taxon>
        <taxon>Tracheophyta</taxon>
        <taxon>Spermatophyta</taxon>
        <taxon>Magnoliopsida</taxon>
        <taxon>eudicotyledons</taxon>
        <taxon>Gunneridae</taxon>
        <taxon>Pentapetalae</taxon>
        <taxon>rosids</taxon>
        <taxon>malvids</taxon>
        <taxon>Malvales</taxon>
        <taxon>Malvaceae</taxon>
        <taxon>Grewioideae</taxon>
        <taxon>Apeibeae</taxon>
        <taxon>Corchorus</taxon>
    </lineage>
</organism>
<dbReference type="InterPro" id="IPR003609">
    <property type="entry name" value="Pan_app"/>
</dbReference>
<feature type="domain" description="Bulb-type lectin" evidence="12">
    <location>
        <begin position="21"/>
        <end position="144"/>
    </location>
</feature>
<evidence type="ECO:0000313" key="14">
    <source>
        <dbReference type="EMBL" id="OMP04556.1"/>
    </source>
</evidence>
<sequence>MDVLSLTTCFLIIFSKVSNALDMISPSGSLTDGMTLVSNDGSFEMGFFTPGSSKNRYLGIWYKNIPIQSQTAVWVANRMNPINDSTGLLKIETTGRVVLQGQNRTTVWSINSTGGVRNPTLQLLDSGNLVVKDGNSKKYLWQSFDFPTDTLLPGMKIGWDLRIGLSRKLVAWKNPDDPSPGDLTYGVELQGNPGNPELVIGKGSVKYVRSSLWKWNGEGFTISEIPRNDPVFTYDFVWNEEEVYYTYFLKHKSVMARVFLNQTEGVIDICTWNPEIQTWNLFREIPSDYCDRYGLCGANGYCDSSKFPSCQCLKGFRPKSPERWNSSDRSQGCIHSKPLNCQGGDGFIRIQGVKTPDGTHSWVNRSMDLKECRARCLKNCSCMAYTSLYITGTGSGCAMWFGDLMDIEQHQSYGQDLYIRVSASESEELKNKHKIMKLALIIATLLTVPLGLLVVIYYIWRSRGKLKGMEIMERRKSLGTC</sequence>
<feature type="chain" id="PRO_5012119384" description="non-specific serine/threonine protein kinase" evidence="10">
    <location>
        <begin position="21"/>
        <end position="481"/>
    </location>
</feature>
<dbReference type="Pfam" id="PF08276">
    <property type="entry name" value="PAN_2"/>
    <property type="match status" value="1"/>
</dbReference>
<evidence type="ECO:0000256" key="8">
    <source>
        <dbReference type="PROSITE-ProRule" id="PRU00076"/>
    </source>
</evidence>
<dbReference type="InterPro" id="IPR001480">
    <property type="entry name" value="Bulb-type_lectin_dom"/>
</dbReference>
<dbReference type="PROSITE" id="PS50948">
    <property type="entry name" value="PAN"/>
    <property type="match status" value="1"/>
</dbReference>
<dbReference type="Pfam" id="PF01453">
    <property type="entry name" value="B_lectin"/>
    <property type="match status" value="1"/>
</dbReference>
<dbReference type="OrthoDB" id="785331at2759"/>
<gene>
    <name evidence="14" type="ORF">COLO4_09523</name>
</gene>